<reference evidence="6 8" key="1">
    <citation type="journal article" date="2011" name="Nature">
        <title>The Medicago genome provides insight into the evolution of rhizobial symbioses.</title>
        <authorList>
            <person name="Young N.D."/>
            <person name="Debelle F."/>
            <person name="Oldroyd G.E."/>
            <person name="Geurts R."/>
            <person name="Cannon S.B."/>
            <person name="Udvardi M.K."/>
            <person name="Benedito V.A."/>
            <person name="Mayer K.F."/>
            <person name="Gouzy J."/>
            <person name="Schoof H."/>
            <person name="Van de Peer Y."/>
            <person name="Proost S."/>
            <person name="Cook D.R."/>
            <person name="Meyers B.C."/>
            <person name="Spannagl M."/>
            <person name="Cheung F."/>
            <person name="De Mita S."/>
            <person name="Krishnakumar V."/>
            <person name="Gundlach H."/>
            <person name="Zhou S."/>
            <person name="Mudge J."/>
            <person name="Bharti A.K."/>
            <person name="Murray J.D."/>
            <person name="Naoumkina M.A."/>
            <person name="Rosen B."/>
            <person name="Silverstein K.A."/>
            <person name="Tang H."/>
            <person name="Rombauts S."/>
            <person name="Zhao P.X."/>
            <person name="Zhou P."/>
            <person name="Barbe V."/>
            <person name="Bardou P."/>
            <person name="Bechner M."/>
            <person name="Bellec A."/>
            <person name="Berger A."/>
            <person name="Berges H."/>
            <person name="Bidwell S."/>
            <person name="Bisseling T."/>
            <person name="Choisne N."/>
            <person name="Couloux A."/>
            <person name="Denny R."/>
            <person name="Deshpande S."/>
            <person name="Dai X."/>
            <person name="Doyle J.J."/>
            <person name="Dudez A.M."/>
            <person name="Farmer A.D."/>
            <person name="Fouteau S."/>
            <person name="Franken C."/>
            <person name="Gibelin C."/>
            <person name="Gish J."/>
            <person name="Goldstein S."/>
            <person name="Gonzalez A.J."/>
            <person name="Green P.J."/>
            <person name="Hallab A."/>
            <person name="Hartog M."/>
            <person name="Hua A."/>
            <person name="Humphray S.J."/>
            <person name="Jeong D.H."/>
            <person name="Jing Y."/>
            <person name="Jocker A."/>
            <person name="Kenton S.M."/>
            <person name="Kim D.J."/>
            <person name="Klee K."/>
            <person name="Lai H."/>
            <person name="Lang C."/>
            <person name="Lin S."/>
            <person name="Macmil S.L."/>
            <person name="Magdelenat G."/>
            <person name="Matthews L."/>
            <person name="McCorrison J."/>
            <person name="Monaghan E.L."/>
            <person name="Mun J.H."/>
            <person name="Najar F.Z."/>
            <person name="Nicholson C."/>
            <person name="Noirot C."/>
            <person name="O'Bleness M."/>
            <person name="Paule C.R."/>
            <person name="Poulain J."/>
            <person name="Prion F."/>
            <person name="Qin B."/>
            <person name="Qu C."/>
            <person name="Retzel E.F."/>
            <person name="Riddle C."/>
            <person name="Sallet E."/>
            <person name="Samain S."/>
            <person name="Samson N."/>
            <person name="Sanders I."/>
            <person name="Saurat O."/>
            <person name="Scarpelli C."/>
            <person name="Schiex T."/>
            <person name="Segurens B."/>
            <person name="Severin A.J."/>
            <person name="Sherrier D.J."/>
            <person name="Shi R."/>
            <person name="Sims S."/>
            <person name="Singer S.R."/>
            <person name="Sinharoy S."/>
            <person name="Sterck L."/>
            <person name="Viollet A."/>
            <person name="Wang B.B."/>
            <person name="Wang K."/>
            <person name="Wang M."/>
            <person name="Wang X."/>
            <person name="Warfsmann J."/>
            <person name="Weissenbach J."/>
            <person name="White D.D."/>
            <person name="White J.D."/>
            <person name="Wiley G.B."/>
            <person name="Wincker P."/>
            <person name="Xing Y."/>
            <person name="Yang L."/>
            <person name="Yao Z."/>
            <person name="Ying F."/>
            <person name="Zhai J."/>
            <person name="Zhou L."/>
            <person name="Zuber A."/>
            <person name="Denarie J."/>
            <person name="Dixon R.A."/>
            <person name="May G.D."/>
            <person name="Schwartz D.C."/>
            <person name="Rogers J."/>
            <person name="Quetier F."/>
            <person name="Town C.D."/>
            <person name="Roe B.A."/>
        </authorList>
    </citation>
    <scope>NUCLEOTIDE SEQUENCE [LARGE SCALE GENOMIC DNA]</scope>
    <source>
        <strain evidence="6">A17</strain>
        <strain evidence="7 8">cv. Jemalong A17</strain>
    </source>
</reference>
<accession>A0A0C3VSL6</accession>
<dbReference type="PaxDb" id="3880-AES74364"/>
<gene>
    <name evidence="6" type="ordered locus">MTR_6g005050</name>
</gene>
<dbReference type="InterPro" id="IPR036322">
    <property type="entry name" value="WD40_repeat_dom_sf"/>
</dbReference>
<evidence type="ECO:0000313" key="8">
    <source>
        <dbReference type="Proteomes" id="UP000002051"/>
    </source>
</evidence>
<dbReference type="AlphaFoldDB" id="G7KPZ9"/>
<dbReference type="HOGENOM" id="CLU_1818722_0_0_1"/>
<dbReference type="InterPro" id="IPR019775">
    <property type="entry name" value="WD40_repeat_CS"/>
</dbReference>
<organism evidence="6 8">
    <name type="scientific">Medicago truncatula</name>
    <name type="common">Barrel medic</name>
    <name type="synonym">Medicago tribuloides</name>
    <dbReference type="NCBI Taxonomy" id="3880"/>
    <lineage>
        <taxon>Eukaryota</taxon>
        <taxon>Viridiplantae</taxon>
        <taxon>Streptophyta</taxon>
        <taxon>Embryophyta</taxon>
        <taxon>Tracheophyta</taxon>
        <taxon>Spermatophyta</taxon>
        <taxon>Magnoliopsida</taxon>
        <taxon>eudicotyledons</taxon>
        <taxon>Gunneridae</taxon>
        <taxon>Pentapetalae</taxon>
        <taxon>rosids</taxon>
        <taxon>fabids</taxon>
        <taxon>Fabales</taxon>
        <taxon>Fabaceae</taxon>
        <taxon>Papilionoideae</taxon>
        <taxon>50 kb inversion clade</taxon>
        <taxon>NPAAA clade</taxon>
        <taxon>Hologalegina</taxon>
        <taxon>IRL clade</taxon>
        <taxon>Trifolieae</taxon>
        <taxon>Medicago</taxon>
    </lineage>
</organism>
<evidence type="ECO:0000313" key="7">
    <source>
        <dbReference type="EnsemblPlants" id="AES74364"/>
    </source>
</evidence>
<dbReference type="PANTHER" id="PTHR19877:SF1">
    <property type="entry name" value="EUKARYOTIC TRANSLATION INITIATION FACTOR 3 SUBUNIT I"/>
    <property type="match status" value="1"/>
</dbReference>
<dbReference type="SUPFAM" id="SSF50978">
    <property type="entry name" value="WD40 repeat-like"/>
    <property type="match status" value="1"/>
</dbReference>
<evidence type="ECO:0000256" key="1">
    <source>
        <dbReference type="ARBA" id="ARBA00022574"/>
    </source>
</evidence>
<dbReference type="PROSITE" id="PS50082">
    <property type="entry name" value="WD_REPEATS_2"/>
    <property type="match status" value="1"/>
</dbReference>
<comment type="similarity">
    <text evidence="3">Belongs to the WD repeat STRAP family.</text>
</comment>
<evidence type="ECO:0000256" key="2">
    <source>
        <dbReference type="ARBA" id="ARBA00022737"/>
    </source>
</evidence>
<feature type="repeat" description="WD" evidence="5">
    <location>
        <begin position="58"/>
        <end position="80"/>
    </location>
</feature>
<keyword evidence="1 5" id="KW-0853">WD repeat</keyword>
<name>G7KPZ9_MEDTR</name>
<reference evidence="6 8" key="2">
    <citation type="journal article" date="2014" name="BMC Genomics">
        <title>An improved genome release (version Mt4.0) for the model legume Medicago truncatula.</title>
        <authorList>
            <person name="Tang H."/>
            <person name="Krishnakumar V."/>
            <person name="Bidwell S."/>
            <person name="Rosen B."/>
            <person name="Chan A."/>
            <person name="Zhou S."/>
            <person name="Gentzbittel L."/>
            <person name="Childs K.L."/>
            <person name="Yandell M."/>
            <person name="Gundlach H."/>
            <person name="Mayer K.F."/>
            <person name="Schwartz D.C."/>
            <person name="Town C.D."/>
        </authorList>
    </citation>
    <scope>GENOME REANNOTATION</scope>
    <source>
        <strain evidence="7 8">cv. Jemalong A17</strain>
    </source>
</reference>
<dbReference type="Proteomes" id="UP000002051">
    <property type="component" value="Chromosome 6"/>
</dbReference>
<dbReference type="Gene3D" id="2.130.10.10">
    <property type="entry name" value="YVTN repeat-like/Quinoprotein amine dehydrogenase"/>
    <property type="match status" value="1"/>
</dbReference>
<dbReference type="EnsemblPlants" id="AES74364">
    <property type="protein sequence ID" value="AES74364"/>
    <property type="gene ID" value="MTR_6g005050"/>
</dbReference>
<evidence type="ECO:0000256" key="5">
    <source>
        <dbReference type="PROSITE-ProRule" id="PRU00221"/>
    </source>
</evidence>
<evidence type="ECO:0000313" key="6">
    <source>
        <dbReference type="EMBL" id="AES74364.2"/>
    </source>
</evidence>
<dbReference type="PROSITE" id="PS00678">
    <property type="entry name" value="WD_REPEATS_1"/>
    <property type="match status" value="1"/>
</dbReference>
<dbReference type="InterPro" id="IPR015943">
    <property type="entry name" value="WD40/YVTN_repeat-like_dom_sf"/>
</dbReference>
<proteinExistence type="inferred from homology"/>
<reference evidence="7" key="3">
    <citation type="submission" date="2015-04" db="UniProtKB">
        <authorList>
            <consortium name="EnsemblPlants"/>
        </authorList>
    </citation>
    <scope>IDENTIFICATION</scope>
    <source>
        <strain evidence="7">cv. Jemalong A17</strain>
    </source>
</reference>
<dbReference type="PANTHER" id="PTHR19877">
    <property type="entry name" value="EUKARYOTIC TRANSLATION INITIATION FACTOR 3 SUBUNIT I"/>
    <property type="match status" value="1"/>
</dbReference>
<protein>
    <recommendedName>
        <fullName evidence="4">Serine-threonine kinase receptor-associated protein</fullName>
    </recommendedName>
</protein>
<evidence type="ECO:0000256" key="3">
    <source>
        <dbReference type="ARBA" id="ARBA00038394"/>
    </source>
</evidence>
<dbReference type="Pfam" id="PF00400">
    <property type="entry name" value="WD40"/>
    <property type="match status" value="1"/>
</dbReference>
<keyword evidence="8" id="KW-1185">Reference proteome</keyword>
<sequence>MELLSVTACVCVGLIHMSNIGYMDNMKFLLTTVNVWELIEAIMVQSGAAMSLVHSGRLITGSADQTVKLWNVQSGQQLFTFNFDTLMVIKLWFQTICCCELSIVSLYSLVLHNLFVLWLSSGGEDGYVRLHHFDPEYFYIQI</sequence>
<dbReference type="InterPro" id="IPR001680">
    <property type="entry name" value="WD40_rpt"/>
</dbReference>
<accession>G7KPZ9</accession>
<dbReference type="STRING" id="3880.G7KPZ9"/>
<evidence type="ECO:0000256" key="4">
    <source>
        <dbReference type="ARBA" id="ARBA00040390"/>
    </source>
</evidence>
<dbReference type="EMBL" id="CM001222">
    <property type="protein sequence ID" value="AES74364.2"/>
    <property type="molecule type" value="Genomic_DNA"/>
</dbReference>
<keyword evidence="2" id="KW-0677">Repeat</keyword>